<comment type="caution">
    <text evidence="3">The sequence shown here is derived from an EMBL/GenBank/DDBJ whole genome shotgun (WGS) entry which is preliminary data.</text>
</comment>
<name>A0A9P6IDJ8_9PEZI</name>
<protein>
    <recommendedName>
        <fullName evidence="2">DUF6604 domain-containing protein</fullName>
    </recommendedName>
</protein>
<evidence type="ECO:0000313" key="3">
    <source>
        <dbReference type="EMBL" id="KAF9880878.1"/>
    </source>
</evidence>
<feature type="domain" description="DUF6604" evidence="2">
    <location>
        <begin position="10"/>
        <end position="242"/>
    </location>
</feature>
<feature type="region of interest" description="Disordered" evidence="1">
    <location>
        <begin position="599"/>
        <end position="618"/>
    </location>
</feature>
<keyword evidence="4" id="KW-1185">Reference proteome</keyword>
<dbReference type="AlphaFoldDB" id="A0A9P6IDJ8"/>
<dbReference type="EMBL" id="JAATWM020000004">
    <property type="protein sequence ID" value="KAF9880878.1"/>
    <property type="molecule type" value="Genomic_DNA"/>
</dbReference>
<dbReference type="Pfam" id="PF20253">
    <property type="entry name" value="DUF6604"/>
    <property type="match status" value="1"/>
</dbReference>
<dbReference type="PANTHER" id="PTHR38795">
    <property type="entry name" value="DUF6604 DOMAIN-CONTAINING PROTEIN"/>
    <property type="match status" value="1"/>
</dbReference>
<reference evidence="3" key="1">
    <citation type="submission" date="2020-03" db="EMBL/GenBank/DDBJ databases">
        <authorList>
            <person name="He L."/>
        </authorList>
    </citation>
    <scope>NUCLEOTIDE SEQUENCE</scope>
    <source>
        <strain evidence="3">CkLH20</strain>
    </source>
</reference>
<proteinExistence type="predicted"/>
<dbReference type="GeneID" id="62157713"/>
<dbReference type="OrthoDB" id="4822456at2759"/>
<dbReference type="PANTHER" id="PTHR38795:SF1">
    <property type="entry name" value="DUF6604 DOMAIN-CONTAINING PROTEIN"/>
    <property type="match status" value="1"/>
</dbReference>
<dbReference type="InterPro" id="IPR046539">
    <property type="entry name" value="DUF6604"/>
</dbReference>
<dbReference type="RefSeq" id="XP_038750339.1">
    <property type="nucleotide sequence ID" value="XM_038884639.1"/>
</dbReference>
<evidence type="ECO:0000256" key="1">
    <source>
        <dbReference type="SAM" id="MobiDB-lite"/>
    </source>
</evidence>
<feature type="compositionally biased region" description="Basic and acidic residues" evidence="1">
    <location>
        <begin position="602"/>
        <end position="617"/>
    </location>
</feature>
<gene>
    <name evidence="3" type="ORF">CkaCkLH20_01920</name>
</gene>
<dbReference type="Proteomes" id="UP000781932">
    <property type="component" value="Unassembled WGS sequence"/>
</dbReference>
<reference evidence="3" key="2">
    <citation type="submission" date="2020-11" db="EMBL/GenBank/DDBJ databases">
        <title>Whole genome sequencing of Colletotrichum sp.</title>
        <authorList>
            <person name="Li H."/>
        </authorList>
    </citation>
    <scope>NUCLEOTIDE SEQUENCE</scope>
    <source>
        <strain evidence="3">CkLH20</strain>
    </source>
</reference>
<organism evidence="3 4">
    <name type="scientific">Colletotrichum karsti</name>
    <dbReference type="NCBI Taxonomy" id="1095194"/>
    <lineage>
        <taxon>Eukaryota</taxon>
        <taxon>Fungi</taxon>
        <taxon>Dikarya</taxon>
        <taxon>Ascomycota</taxon>
        <taxon>Pezizomycotina</taxon>
        <taxon>Sordariomycetes</taxon>
        <taxon>Hypocreomycetidae</taxon>
        <taxon>Glomerellales</taxon>
        <taxon>Glomerellaceae</taxon>
        <taxon>Colletotrichum</taxon>
        <taxon>Colletotrichum boninense species complex</taxon>
    </lineage>
</organism>
<accession>A0A9P6IDJ8</accession>
<evidence type="ECO:0000313" key="4">
    <source>
        <dbReference type="Proteomes" id="UP000781932"/>
    </source>
</evidence>
<sequence>MATEFPSTYQQYKYKTSQALGWLITAATELGIASGTQASYGVQEMVYLAKSCALAGRPMPKKQRRWLKEAISLRRRVSERFREHGCKESNSTHAFFNEKLQSILDHFNPSNAVGVPGSIQPQQEPGTSDSQAARNYFFVLGEKHTPGENVDNDTDGDCSKQIVTEHSSEAAGSTTNSSPAKANPIADDPLMELFCLLDDASEIRTHFKQLWSRYCQAETDLVTAAFVTQYAFRHLDILQENFNQKHHSLRSHRSKILFIYYQACLGGSVFEEFCKESHEDLNKRLKETGWQPHKELRDWTMDHEDRLMKSLFKAMGKPKESATDEWLGSLFEDHDGHCDINTPVADLRRLLDLWAEADEYPDETADMDYLTAKFKCMRSSEGKVWSTYEVFMIRVVLDVLDTEGLQEYIDADIKRYMSHSRVSYMKRDHESSVAEKNKDLNKSEEDCSVNPHLGSCFPVLESRLSASRSFVFNPILLGAVLHAFTEISNMQEMDWMSEGGDLTYAAHWYHRSRVIRPDKGFSWPDMDAAIYLQRVQLFSSSDLPMTDRQCCVRMYLSFGLKLHEITCEPDEAKLIKKVGNRKSAYEVLRLKIKALRSGPKSAHNEKKANEAVEEYRAKRNTPGRKRELYIPSLYDHTRNRLPMPHSNAREARTKLEEADQKSMAGGVSCSKHLTQLEKVIRDNVAIMFFDFHGLDTIVKRGLLARAARGFHTELTCDLGNMSLSGFNSPYAQNLGTILDDERCKTSNITTEWREFCKGVNIKIPDELA</sequence>
<evidence type="ECO:0000259" key="2">
    <source>
        <dbReference type="Pfam" id="PF20253"/>
    </source>
</evidence>